<comment type="caution">
    <text evidence="2">The sequence shown here is derived from an EMBL/GenBank/DDBJ whole genome shotgun (WGS) entry which is preliminary data.</text>
</comment>
<dbReference type="Proteomes" id="UP000447355">
    <property type="component" value="Unassembled WGS sequence"/>
</dbReference>
<dbReference type="InterPro" id="IPR036770">
    <property type="entry name" value="Ankyrin_rpt-contain_sf"/>
</dbReference>
<gene>
    <name evidence="2" type="ORF">GTP90_28815</name>
</gene>
<dbReference type="EMBL" id="WWCX01000090">
    <property type="protein sequence ID" value="MYM97858.1"/>
    <property type="molecule type" value="Genomic_DNA"/>
</dbReference>
<name>A0A845GX51_9BURK</name>
<dbReference type="Gene3D" id="1.25.40.20">
    <property type="entry name" value="Ankyrin repeat-containing domain"/>
    <property type="match status" value="1"/>
</dbReference>
<proteinExistence type="predicted"/>
<feature type="signal peptide" evidence="1">
    <location>
        <begin position="1"/>
        <end position="28"/>
    </location>
</feature>
<dbReference type="SUPFAM" id="SSF48403">
    <property type="entry name" value="Ankyrin repeat"/>
    <property type="match status" value="1"/>
</dbReference>
<evidence type="ECO:0000313" key="2">
    <source>
        <dbReference type="EMBL" id="MYM97858.1"/>
    </source>
</evidence>
<dbReference type="AlphaFoldDB" id="A0A845GX51"/>
<protein>
    <recommendedName>
        <fullName evidence="4">Ankyrin repeat domain-containing protein</fullName>
    </recommendedName>
</protein>
<organism evidence="2 3">
    <name type="scientific">Duganella vulcania</name>
    <dbReference type="NCBI Taxonomy" id="2692166"/>
    <lineage>
        <taxon>Bacteria</taxon>
        <taxon>Pseudomonadati</taxon>
        <taxon>Pseudomonadota</taxon>
        <taxon>Betaproteobacteria</taxon>
        <taxon>Burkholderiales</taxon>
        <taxon>Oxalobacteraceae</taxon>
        <taxon>Telluria group</taxon>
        <taxon>Duganella</taxon>
    </lineage>
</organism>
<reference evidence="2" key="1">
    <citation type="submission" date="2019-12" db="EMBL/GenBank/DDBJ databases">
        <title>Novel species isolated from a subtropical stream in China.</title>
        <authorList>
            <person name="Lu H."/>
        </authorList>
    </citation>
    <scope>NUCLEOTIDE SEQUENCE [LARGE SCALE GENOMIC DNA]</scope>
    <source>
        <strain evidence="2">FT81W</strain>
    </source>
</reference>
<dbReference type="RefSeq" id="WP_161086729.1">
    <property type="nucleotide sequence ID" value="NZ_WWCX01000090.1"/>
</dbReference>
<feature type="chain" id="PRO_5032558289" description="Ankyrin repeat domain-containing protein" evidence="1">
    <location>
        <begin position="29"/>
        <end position="373"/>
    </location>
</feature>
<accession>A0A845GX51</accession>
<evidence type="ECO:0008006" key="4">
    <source>
        <dbReference type="Google" id="ProtNLM"/>
    </source>
</evidence>
<keyword evidence="1" id="KW-0732">Signal</keyword>
<sequence length="373" mass="41500">MTRPLRWLFRLMLAATVAMTAAARLAHAAPVPEGWDLTFKAQRAEAPPIRRGWNDTYNLYQEIDKRGWQMRYMLQQVPLERPDAAVFVQDTMRRHGLFVQGERAYLMLERGYASFDVRPVNADDARRLIRRYGEHDGPTTTNNLASMDAIHCTAKVARSVVSLLVDGKSRQYWLSGADYCEIPVDLLAPVKEMMCGGHCYANKMVDRWAATLERDVKNLPATGPVTGASPGDVRTGLTSRPAVLQDANAVLRDGGTPEAMCYQLNQLLDLPSPTHKGQGRDYKDGDDAGITAAMLALLGRLDATCTYKTGSPMLHILVRRAEPAVIELALQRGFPVNQLDYHTPLDEAIFEKREDVQKILRRAGGVQHTTAGK</sequence>
<evidence type="ECO:0000313" key="3">
    <source>
        <dbReference type="Proteomes" id="UP000447355"/>
    </source>
</evidence>
<evidence type="ECO:0000256" key="1">
    <source>
        <dbReference type="SAM" id="SignalP"/>
    </source>
</evidence>